<name>A0A244CP96_PSEDV</name>
<keyword evidence="3" id="KW-1185">Reference proteome</keyword>
<dbReference type="RefSeq" id="WP_086744024.1">
    <property type="nucleotide sequence ID" value="NZ_MWPV01000003.1"/>
</dbReference>
<dbReference type="Pfam" id="PF10670">
    <property type="entry name" value="DUF4198"/>
    <property type="match status" value="1"/>
</dbReference>
<accession>A0A244CP96</accession>
<dbReference type="EMBL" id="MWPV01000003">
    <property type="protein sequence ID" value="OUL57441.1"/>
    <property type="molecule type" value="Genomic_DNA"/>
</dbReference>
<dbReference type="OrthoDB" id="5943at2"/>
<organism evidence="2 3">
    <name type="scientific">Pseudoalteromonas ulvae</name>
    <dbReference type="NCBI Taxonomy" id="107327"/>
    <lineage>
        <taxon>Bacteria</taxon>
        <taxon>Pseudomonadati</taxon>
        <taxon>Pseudomonadota</taxon>
        <taxon>Gammaproteobacteria</taxon>
        <taxon>Alteromonadales</taxon>
        <taxon>Pseudoalteromonadaceae</taxon>
        <taxon>Pseudoalteromonas</taxon>
    </lineage>
</organism>
<feature type="chain" id="PRO_5013123023" evidence="1">
    <location>
        <begin position="20"/>
        <end position="270"/>
    </location>
</feature>
<protein>
    <submittedName>
        <fullName evidence="2">Nickel transporter</fullName>
    </submittedName>
</protein>
<reference evidence="2 3" key="1">
    <citation type="submission" date="2017-02" db="EMBL/GenBank/DDBJ databases">
        <title>Pseudoalteromonas ulvae TC14 Genome.</title>
        <authorList>
            <person name="Molmeret M."/>
        </authorList>
    </citation>
    <scope>NUCLEOTIDE SEQUENCE [LARGE SCALE GENOMIC DNA]</scope>
    <source>
        <strain evidence="2">TC14</strain>
    </source>
</reference>
<evidence type="ECO:0000313" key="2">
    <source>
        <dbReference type="EMBL" id="OUL57441.1"/>
    </source>
</evidence>
<sequence>MKKSLSLALLVLLSSQANAHDRWILPSHFNVSSDKGAVWVTADTSASNQVFEYDKPFSADPVIIQTPSGKTDKPASIYQGKRKSVFDYQLTDDGTYKFEYPVKAGSFTRYKVKGEEGVKRKRADKATTKADAPAGAHDFYTKQFVSRVETYVTLNSATRETLAPSGQYLELTPVTHPADIVQNEQAVLKFTYNGQPVENLAVEIVADGTLYRNQLNKISLKSDAQGLIHFTPTQAGRYLLHAEHTIEFTDNKDVDELGSSIFLTFAVGLE</sequence>
<dbReference type="AlphaFoldDB" id="A0A244CP96"/>
<proteinExistence type="predicted"/>
<gene>
    <name evidence="2" type="ORF">B1199_10210</name>
</gene>
<dbReference type="Proteomes" id="UP000194841">
    <property type="component" value="Unassembled WGS sequence"/>
</dbReference>
<keyword evidence="1" id="KW-0732">Signal</keyword>
<comment type="caution">
    <text evidence="2">The sequence shown here is derived from an EMBL/GenBank/DDBJ whole genome shotgun (WGS) entry which is preliminary data.</text>
</comment>
<evidence type="ECO:0000256" key="1">
    <source>
        <dbReference type="SAM" id="SignalP"/>
    </source>
</evidence>
<dbReference type="InterPro" id="IPR019613">
    <property type="entry name" value="DUF4198"/>
</dbReference>
<feature type="signal peptide" evidence="1">
    <location>
        <begin position="1"/>
        <end position="19"/>
    </location>
</feature>
<evidence type="ECO:0000313" key="3">
    <source>
        <dbReference type="Proteomes" id="UP000194841"/>
    </source>
</evidence>